<feature type="domain" description="FAD-binding PCMH-type" evidence="17">
    <location>
        <begin position="31"/>
        <end position="197"/>
    </location>
</feature>
<keyword evidence="5 16" id="KW-0963">Cytoplasm</keyword>
<dbReference type="PANTHER" id="PTHR21071:SF5">
    <property type="entry name" value="UDP-N-ACETYLENOLPYRUVOYLGLUCOSAMINE REDUCTASE"/>
    <property type="match status" value="1"/>
</dbReference>
<dbReference type="InterPro" id="IPR016166">
    <property type="entry name" value="FAD-bd_PCMH"/>
</dbReference>
<dbReference type="GO" id="GO:0008360">
    <property type="term" value="P:regulation of cell shape"/>
    <property type="evidence" value="ECO:0007669"/>
    <property type="project" value="UniProtKB-KW"/>
</dbReference>
<dbReference type="PROSITE" id="PS51387">
    <property type="entry name" value="FAD_PCMH"/>
    <property type="match status" value="1"/>
</dbReference>
<evidence type="ECO:0000256" key="5">
    <source>
        <dbReference type="ARBA" id="ARBA00022490"/>
    </source>
</evidence>
<feature type="active site" evidence="16">
    <location>
        <position position="176"/>
    </location>
</feature>
<comment type="pathway">
    <text evidence="4 16">Cell wall biogenesis; peptidoglycan biosynthesis.</text>
</comment>
<sequence>MKTKQLISDLQEAKVGKVVENELLSKHTTWKIGGPADVFIEPDGVDALSKAMDIINSYDLSWRVIGRGSNLLVDDEGIEGVVIKLGQNIGHLERNDSTIRVGGGLSFIKLATIMSKEGMSGLEFAGGIPGTVGGAVFMNAGAHGSDMSHILVQARVLFPDGRLVWINNEDMNFSYRTSRLQEEEGICVEAILQLQAGDKEKVTHEMKKYKQYRRETQPWNYPCAGSVFRNPLPNHAGALIEKAGLKGYRHGGAQISEQHANFIVNVDQAKAADVLTIIEHVKKTINQLYNVEMHTEVEIVERKQIL</sequence>
<gene>
    <name evidence="16 18" type="primary">murB</name>
    <name evidence="18" type="ORF">D7Z54_21005</name>
</gene>
<dbReference type="SUPFAM" id="SSF56194">
    <property type="entry name" value="Uridine diphospho-N-Acetylenolpyruvylglucosamine reductase, MurB, C-terminal domain"/>
    <property type="match status" value="1"/>
</dbReference>
<dbReference type="OrthoDB" id="9804753at2"/>
<dbReference type="Gene3D" id="3.90.78.10">
    <property type="entry name" value="UDP-N-acetylenolpyruvoylglucosamine reductase, C-terminal domain"/>
    <property type="match status" value="1"/>
</dbReference>
<dbReference type="PANTHER" id="PTHR21071">
    <property type="entry name" value="UDP-N-ACETYLENOLPYRUVOYLGLUCOSAMINE REDUCTASE"/>
    <property type="match status" value="1"/>
</dbReference>
<dbReference type="InterPro" id="IPR036318">
    <property type="entry name" value="FAD-bd_PCMH-like_sf"/>
</dbReference>
<dbReference type="NCBIfam" id="TIGR00179">
    <property type="entry name" value="murB"/>
    <property type="match status" value="1"/>
</dbReference>
<dbReference type="InterPro" id="IPR036635">
    <property type="entry name" value="MurB_C_sf"/>
</dbReference>
<dbReference type="EC" id="1.3.1.98" evidence="16"/>
<evidence type="ECO:0000256" key="9">
    <source>
        <dbReference type="ARBA" id="ARBA00022857"/>
    </source>
</evidence>
<comment type="function">
    <text evidence="2 16">Cell wall formation.</text>
</comment>
<evidence type="ECO:0000256" key="4">
    <source>
        <dbReference type="ARBA" id="ARBA00004752"/>
    </source>
</evidence>
<keyword evidence="12 16" id="KW-0560">Oxidoreductase</keyword>
<evidence type="ECO:0000256" key="12">
    <source>
        <dbReference type="ARBA" id="ARBA00023002"/>
    </source>
</evidence>
<reference evidence="18 19" key="1">
    <citation type="submission" date="2018-10" db="EMBL/GenBank/DDBJ databases">
        <title>Draft genome sequence of Bacillus salarius IM0101, isolated from a hypersaline soil in Inner Mongolia, China.</title>
        <authorList>
            <person name="Yamprayoonswat W."/>
            <person name="Boonvisut S."/>
            <person name="Jumpathong W."/>
            <person name="Sittihan S."/>
            <person name="Ruangsuj P."/>
            <person name="Wanthongcharoen S."/>
            <person name="Thongpramul N."/>
            <person name="Pimmason S."/>
            <person name="Yu B."/>
            <person name="Yasawong M."/>
        </authorList>
    </citation>
    <scope>NUCLEOTIDE SEQUENCE [LARGE SCALE GENOMIC DNA]</scope>
    <source>
        <strain evidence="18 19">IM0101</strain>
    </source>
</reference>
<dbReference type="HAMAP" id="MF_00037">
    <property type="entry name" value="MurB"/>
    <property type="match status" value="1"/>
</dbReference>
<dbReference type="Gene3D" id="3.30.43.10">
    <property type="entry name" value="Uridine Diphospho-n-acetylenolpyruvylglucosamine Reductase, domain 2"/>
    <property type="match status" value="1"/>
</dbReference>
<evidence type="ECO:0000256" key="11">
    <source>
        <dbReference type="ARBA" id="ARBA00022984"/>
    </source>
</evidence>
<organism evidence="18 19">
    <name type="scientific">Salibacterium salarium</name>
    <dbReference type="NCBI Taxonomy" id="284579"/>
    <lineage>
        <taxon>Bacteria</taxon>
        <taxon>Bacillati</taxon>
        <taxon>Bacillota</taxon>
        <taxon>Bacilli</taxon>
        <taxon>Bacillales</taxon>
        <taxon>Bacillaceae</taxon>
    </lineage>
</organism>
<comment type="subcellular location">
    <subcellularLocation>
        <location evidence="3 16">Cytoplasm</location>
    </subcellularLocation>
</comment>
<evidence type="ECO:0000313" key="19">
    <source>
        <dbReference type="Proteomes" id="UP000275076"/>
    </source>
</evidence>
<protein>
    <recommendedName>
        <fullName evidence="16">UDP-N-acetylenolpyruvoylglucosamine reductase</fullName>
        <ecNumber evidence="16">1.3.1.98</ecNumber>
    </recommendedName>
    <alternativeName>
        <fullName evidence="16">UDP-N-acetylmuramate dehydrogenase</fullName>
    </alternativeName>
</protein>
<keyword evidence="9 16" id="KW-0521">NADP</keyword>
<dbReference type="NCBIfam" id="NF010480">
    <property type="entry name" value="PRK13905.1"/>
    <property type="match status" value="1"/>
</dbReference>
<dbReference type="EMBL" id="RBVX01000025">
    <property type="protein sequence ID" value="RSL31347.1"/>
    <property type="molecule type" value="Genomic_DNA"/>
</dbReference>
<dbReference type="GO" id="GO:0008762">
    <property type="term" value="F:UDP-N-acetylmuramate dehydrogenase activity"/>
    <property type="evidence" value="ECO:0007669"/>
    <property type="project" value="UniProtKB-UniRule"/>
</dbReference>
<dbReference type="Proteomes" id="UP000275076">
    <property type="component" value="Unassembled WGS sequence"/>
</dbReference>
<dbReference type="InterPro" id="IPR016169">
    <property type="entry name" value="FAD-bd_PCMH_sub2"/>
</dbReference>
<feature type="active site" description="Proton donor" evidence="16">
    <location>
        <position position="226"/>
    </location>
</feature>
<accession>A0A3R9QIS7</accession>
<dbReference type="Pfam" id="PF02873">
    <property type="entry name" value="MurB_C"/>
    <property type="match status" value="1"/>
</dbReference>
<dbReference type="RefSeq" id="WP_125558689.1">
    <property type="nucleotide sequence ID" value="NZ_RBVX01000025.1"/>
</dbReference>
<dbReference type="GO" id="GO:0071555">
    <property type="term" value="P:cell wall organization"/>
    <property type="evidence" value="ECO:0007669"/>
    <property type="project" value="UniProtKB-KW"/>
</dbReference>
<name>A0A3R9QIS7_9BACI</name>
<keyword evidence="11 16" id="KW-0573">Peptidoglycan synthesis</keyword>
<keyword evidence="19" id="KW-1185">Reference proteome</keyword>
<comment type="similarity">
    <text evidence="16">Belongs to the MurB family.</text>
</comment>
<evidence type="ECO:0000256" key="6">
    <source>
        <dbReference type="ARBA" id="ARBA00022618"/>
    </source>
</evidence>
<evidence type="ECO:0000259" key="17">
    <source>
        <dbReference type="PROSITE" id="PS51387"/>
    </source>
</evidence>
<dbReference type="GO" id="GO:0009252">
    <property type="term" value="P:peptidoglycan biosynthetic process"/>
    <property type="evidence" value="ECO:0007669"/>
    <property type="project" value="UniProtKB-UniRule"/>
</dbReference>
<keyword evidence="8 16" id="KW-0274">FAD</keyword>
<evidence type="ECO:0000256" key="3">
    <source>
        <dbReference type="ARBA" id="ARBA00004496"/>
    </source>
</evidence>
<evidence type="ECO:0000256" key="2">
    <source>
        <dbReference type="ARBA" id="ARBA00003921"/>
    </source>
</evidence>
<dbReference type="InterPro" id="IPR016167">
    <property type="entry name" value="FAD-bd_PCMH_sub1"/>
</dbReference>
<feature type="active site" evidence="16">
    <location>
        <position position="296"/>
    </location>
</feature>
<dbReference type="GO" id="GO:0071949">
    <property type="term" value="F:FAD binding"/>
    <property type="evidence" value="ECO:0007669"/>
    <property type="project" value="InterPro"/>
</dbReference>
<dbReference type="Pfam" id="PF01565">
    <property type="entry name" value="FAD_binding_4"/>
    <property type="match status" value="1"/>
</dbReference>
<evidence type="ECO:0000256" key="10">
    <source>
        <dbReference type="ARBA" id="ARBA00022960"/>
    </source>
</evidence>
<keyword evidence="13 16" id="KW-0131">Cell cycle</keyword>
<keyword evidence="6 16" id="KW-0132">Cell division</keyword>
<keyword evidence="10 16" id="KW-0133">Cell shape</keyword>
<evidence type="ECO:0000256" key="7">
    <source>
        <dbReference type="ARBA" id="ARBA00022630"/>
    </source>
</evidence>
<dbReference type="AlphaFoldDB" id="A0A3R9QIS7"/>
<evidence type="ECO:0000256" key="16">
    <source>
        <dbReference type="HAMAP-Rule" id="MF_00037"/>
    </source>
</evidence>
<comment type="caution">
    <text evidence="18">The sequence shown here is derived from an EMBL/GenBank/DDBJ whole genome shotgun (WGS) entry which is preliminary data.</text>
</comment>
<dbReference type="UniPathway" id="UPA00219"/>
<dbReference type="GO" id="GO:0005829">
    <property type="term" value="C:cytosol"/>
    <property type="evidence" value="ECO:0007669"/>
    <property type="project" value="TreeGrafter"/>
</dbReference>
<evidence type="ECO:0000313" key="18">
    <source>
        <dbReference type="EMBL" id="RSL31347.1"/>
    </source>
</evidence>
<evidence type="ECO:0000256" key="14">
    <source>
        <dbReference type="ARBA" id="ARBA00023316"/>
    </source>
</evidence>
<dbReference type="SUPFAM" id="SSF56176">
    <property type="entry name" value="FAD-binding/transporter-associated domain-like"/>
    <property type="match status" value="1"/>
</dbReference>
<keyword evidence="7 16" id="KW-0285">Flavoprotein</keyword>
<dbReference type="InterPro" id="IPR006094">
    <property type="entry name" value="Oxid_FAD_bind_N"/>
</dbReference>
<evidence type="ECO:0000256" key="1">
    <source>
        <dbReference type="ARBA" id="ARBA00001974"/>
    </source>
</evidence>
<comment type="catalytic activity">
    <reaction evidence="15 16">
        <text>UDP-N-acetyl-alpha-D-muramate + NADP(+) = UDP-N-acetyl-3-O-(1-carboxyvinyl)-alpha-D-glucosamine + NADPH + H(+)</text>
        <dbReference type="Rhea" id="RHEA:12248"/>
        <dbReference type="ChEBI" id="CHEBI:15378"/>
        <dbReference type="ChEBI" id="CHEBI:57783"/>
        <dbReference type="ChEBI" id="CHEBI:58349"/>
        <dbReference type="ChEBI" id="CHEBI:68483"/>
        <dbReference type="ChEBI" id="CHEBI:70757"/>
        <dbReference type="EC" id="1.3.1.98"/>
    </reaction>
</comment>
<dbReference type="InterPro" id="IPR003170">
    <property type="entry name" value="MurB"/>
</dbReference>
<evidence type="ECO:0000256" key="8">
    <source>
        <dbReference type="ARBA" id="ARBA00022827"/>
    </source>
</evidence>
<proteinExistence type="inferred from homology"/>
<dbReference type="GO" id="GO:0051301">
    <property type="term" value="P:cell division"/>
    <property type="evidence" value="ECO:0007669"/>
    <property type="project" value="UniProtKB-KW"/>
</dbReference>
<evidence type="ECO:0000256" key="15">
    <source>
        <dbReference type="ARBA" id="ARBA00048914"/>
    </source>
</evidence>
<dbReference type="Gene3D" id="3.30.465.10">
    <property type="match status" value="1"/>
</dbReference>
<keyword evidence="14 16" id="KW-0961">Cell wall biogenesis/degradation</keyword>
<evidence type="ECO:0000256" key="13">
    <source>
        <dbReference type="ARBA" id="ARBA00023306"/>
    </source>
</evidence>
<comment type="cofactor">
    <cofactor evidence="1 16">
        <name>FAD</name>
        <dbReference type="ChEBI" id="CHEBI:57692"/>
    </cofactor>
</comment>
<dbReference type="InterPro" id="IPR011601">
    <property type="entry name" value="MurB_C"/>
</dbReference>